<evidence type="ECO:0000259" key="8">
    <source>
        <dbReference type="Pfam" id="PF01694"/>
    </source>
</evidence>
<feature type="region of interest" description="Disordered" evidence="7">
    <location>
        <begin position="58"/>
        <end position="80"/>
    </location>
</feature>
<feature type="transmembrane region" description="Helical" evidence="6">
    <location>
        <begin position="245"/>
        <end position="263"/>
    </location>
</feature>
<gene>
    <name evidence="9" type="primary">g4098</name>
    <name evidence="9" type="ORF">VP750_LOCUS3498</name>
</gene>
<feature type="transmembrane region" description="Helical" evidence="6">
    <location>
        <begin position="400"/>
        <end position="421"/>
    </location>
</feature>
<evidence type="ECO:0000256" key="5">
    <source>
        <dbReference type="ARBA" id="ARBA00023136"/>
    </source>
</evidence>
<dbReference type="PANTHER" id="PTHR22936">
    <property type="entry name" value="RHOMBOID-RELATED"/>
    <property type="match status" value="1"/>
</dbReference>
<sequence length="524" mass="58408">MLGSHALHISRRGTSEVDEQSVPLASSLAGNSTKPAAFFGNKKEKQGAVVAACSQTDKDGGAAHMTGEAQPNATGGRRRSSVVDAVAAKTTQAVRRASLAIFGEKVSHYASLVLAEKPLEAHQQYKRRRSSIAAGQLPTDFELGPQVYEEEDDMTRLQQEALYSAEDDAVWEQYRQMNIRRFAAAVGLAMRLEGHPQKAAILEALERRRLGRIDAFFENFLTELAVTGERMFELFTPAKLGKHRLFFTCGWTFVIFSVFWYMIGDFPYYQDAQFPDPTRSACLQAASKTPMAYGSSQLVHWINQAAPWCYGDDAWLLGGDFLIVWGARWGPLMRAQPYRWFTSWFLHQSFTHVLSNMLLFLVIAIQMEEKYGCLRMVLLWLFSSLGGNFFSAAFEDTCLALVGASGGVFGMVGLFIADMVVNFASIRRPILRSIMMIAFLIYFIITVATTPVGTSHLSHVGGFVTGLFPAMMFLPHLKSQRFEAWIPILGALVTIVVFVALPTYFYTHKYPLLGSCGADLSRYY</sequence>
<evidence type="ECO:0000256" key="3">
    <source>
        <dbReference type="ARBA" id="ARBA00022692"/>
    </source>
</evidence>
<dbReference type="InterPro" id="IPR035952">
    <property type="entry name" value="Rhomboid-like_sf"/>
</dbReference>
<keyword evidence="6" id="KW-0720">Serine protease</keyword>
<keyword evidence="4 6" id="KW-1133">Transmembrane helix</keyword>
<evidence type="ECO:0000256" key="7">
    <source>
        <dbReference type="SAM" id="MobiDB-lite"/>
    </source>
</evidence>
<keyword evidence="6" id="KW-0645">Protease</keyword>
<keyword evidence="5 6" id="KW-0472">Membrane</keyword>
<comment type="function">
    <text evidence="6">Serine protease involved in intramembrane proteolysis.</text>
</comment>
<dbReference type="Gene3D" id="1.20.1540.10">
    <property type="entry name" value="Rhomboid-like"/>
    <property type="match status" value="1"/>
</dbReference>
<organism evidence="9 10">
    <name type="scientific">Coccomyxa viridis</name>
    <dbReference type="NCBI Taxonomy" id="1274662"/>
    <lineage>
        <taxon>Eukaryota</taxon>
        <taxon>Viridiplantae</taxon>
        <taxon>Chlorophyta</taxon>
        <taxon>core chlorophytes</taxon>
        <taxon>Trebouxiophyceae</taxon>
        <taxon>Trebouxiophyceae incertae sedis</taxon>
        <taxon>Coccomyxaceae</taxon>
        <taxon>Coccomyxa</taxon>
    </lineage>
</organism>
<dbReference type="EC" id="3.4.21.105" evidence="6"/>
<keyword evidence="3 6" id="KW-0812">Transmembrane</keyword>
<evidence type="ECO:0000313" key="10">
    <source>
        <dbReference type="Proteomes" id="UP001497392"/>
    </source>
</evidence>
<comment type="similarity">
    <text evidence="2 6">Belongs to the peptidase S54 family.</text>
</comment>
<feature type="transmembrane region" description="Helical" evidence="6">
    <location>
        <begin position="459"/>
        <end position="477"/>
    </location>
</feature>
<evidence type="ECO:0000256" key="6">
    <source>
        <dbReference type="RuleBase" id="RU362115"/>
    </source>
</evidence>
<comment type="caution">
    <text evidence="9">The sequence shown here is derived from an EMBL/GenBank/DDBJ whole genome shotgun (WGS) entry which is preliminary data.</text>
</comment>
<feature type="transmembrane region" description="Helical" evidence="6">
    <location>
        <begin position="484"/>
        <end position="505"/>
    </location>
</feature>
<feature type="transmembrane region" description="Helical" evidence="6">
    <location>
        <begin position="344"/>
        <end position="365"/>
    </location>
</feature>
<comment type="subcellular location">
    <subcellularLocation>
        <location evidence="1 6">Membrane</location>
        <topology evidence="1 6">Multi-pass membrane protein</topology>
    </subcellularLocation>
</comment>
<name>A0ABP1FSN0_9CHLO</name>
<dbReference type="InterPro" id="IPR002610">
    <property type="entry name" value="Peptidase_S54_rhomboid-like"/>
</dbReference>
<keyword evidence="6" id="KW-0378">Hydrolase</keyword>
<feature type="transmembrane region" description="Helical" evidence="6">
    <location>
        <begin position="377"/>
        <end position="394"/>
    </location>
</feature>
<protein>
    <recommendedName>
        <fullName evidence="6">RHOMBOID-like protein</fullName>
        <ecNumber evidence="6">3.4.21.105</ecNumber>
    </recommendedName>
</protein>
<dbReference type="Proteomes" id="UP001497392">
    <property type="component" value="Unassembled WGS sequence"/>
</dbReference>
<feature type="region of interest" description="Disordered" evidence="7">
    <location>
        <begin position="1"/>
        <end position="28"/>
    </location>
</feature>
<feature type="transmembrane region" description="Helical" evidence="6">
    <location>
        <begin position="433"/>
        <end position="453"/>
    </location>
</feature>
<evidence type="ECO:0000256" key="1">
    <source>
        <dbReference type="ARBA" id="ARBA00004141"/>
    </source>
</evidence>
<evidence type="ECO:0000256" key="2">
    <source>
        <dbReference type="ARBA" id="ARBA00009045"/>
    </source>
</evidence>
<dbReference type="Pfam" id="PF01694">
    <property type="entry name" value="Rhomboid"/>
    <property type="match status" value="1"/>
</dbReference>
<dbReference type="InterPro" id="IPR022764">
    <property type="entry name" value="Peptidase_S54_rhomboid_dom"/>
</dbReference>
<dbReference type="EMBL" id="CAXHTA020000005">
    <property type="protein sequence ID" value="CAL5221839.1"/>
    <property type="molecule type" value="Genomic_DNA"/>
</dbReference>
<accession>A0ABP1FSN0</accession>
<dbReference type="SUPFAM" id="SSF144091">
    <property type="entry name" value="Rhomboid-like"/>
    <property type="match status" value="1"/>
</dbReference>
<feature type="domain" description="Peptidase S54 rhomboid" evidence="8">
    <location>
        <begin position="335"/>
        <end position="474"/>
    </location>
</feature>
<evidence type="ECO:0000256" key="4">
    <source>
        <dbReference type="ARBA" id="ARBA00022989"/>
    </source>
</evidence>
<dbReference type="PANTHER" id="PTHR22936:SF99">
    <property type="entry name" value="RHOMBOID-LIKE PROTEASE"/>
    <property type="match status" value="1"/>
</dbReference>
<evidence type="ECO:0000313" key="9">
    <source>
        <dbReference type="EMBL" id="CAL5221839.1"/>
    </source>
</evidence>
<reference evidence="9 10" key="1">
    <citation type="submission" date="2024-06" db="EMBL/GenBank/DDBJ databases">
        <authorList>
            <person name="Kraege A."/>
            <person name="Thomma B."/>
        </authorList>
    </citation>
    <scope>NUCLEOTIDE SEQUENCE [LARGE SCALE GENOMIC DNA]</scope>
</reference>
<comment type="catalytic activity">
    <reaction evidence="6">
        <text>Cleaves type-1 transmembrane domains using a catalytic dyad composed of serine and histidine that are contributed by different transmembrane domains.</text>
        <dbReference type="EC" id="3.4.21.105"/>
    </reaction>
</comment>
<proteinExistence type="inferred from homology"/>
<keyword evidence="10" id="KW-1185">Reference proteome</keyword>